<comment type="caution">
    <text evidence="1">The sequence shown here is derived from an EMBL/GenBank/DDBJ whole genome shotgun (WGS) entry which is preliminary data.</text>
</comment>
<organism evidence="1 2">
    <name type="scientific">Galdieria yellowstonensis</name>
    <dbReference type="NCBI Taxonomy" id="3028027"/>
    <lineage>
        <taxon>Eukaryota</taxon>
        <taxon>Rhodophyta</taxon>
        <taxon>Bangiophyceae</taxon>
        <taxon>Galdieriales</taxon>
        <taxon>Galdieriaceae</taxon>
        <taxon>Galdieria</taxon>
    </lineage>
</organism>
<keyword evidence="2" id="KW-1185">Reference proteome</keyword>
<gene>
    <name evidence="1" type="ORF">GAYE_HTGSCF06PCTG21G0264</name>
</gene>
<reference evidence="1 2" key="1">
    <citation type="submission" date="2022-07" db="EMBL/GenBank/DDBJ databases">
        <title>Genome-wide signatures of adaptation to extreme environments.</title>
        <authorList>
            <person name="Cho C.H."/>
            <person name="Yoon H.S."/>
        </authorList>
    </citation>
    <scope>NUCLEOTIDE SEQUENCE [LARGE SCALE GENOMIC DNA]</scope>
    <source>
        <strain evidence="1 2">108.79 E11</strain>
    </source>
</reference>
<evidence type="ECO:0000313" key="2">
    <source>
        <dbReference type="Proteomes" id="UP001300502"/>
    </source>
</evidence>
<proteinExistence type="predicted"/>
<accession>A0AAV9I6A1</accession>
<dbReference type="AlphaFoldDB" id="A0AAV9I6A1"/>
<sequence length="82" mass="9454">MGLSLLLITEEYVKVILRRHCFSICLSITNGTSTGNRSPGLMFADNLSEPLAEFEMEIEGYRSCKAKTYLWSNNIVSWRYRQ</sequence>
<dbReference type="Proteomes" id="UP001300502">
    <property type="component" value="Unassembled WGS sequence"/>
</dbReference>
<protein>
    <submittedName>
        <fullName evidence="1">Uncharacterized protein</fullName>
    </submittedName>
</protein>
<name>A0AAV9I6A1_9RHOD</name>
<evidence type="ECO:0000313" key="1">
    <source>
        <dbReference type="EMBL" id="KAK4522383.1"/>
    </source>
</evidence>
<dbReference type="EMBL" id="JANCYU010000004">
    <property type="protein sequence ID" value="KAK4522383.1"/>
    <property type="molecule type" value="Genomic_DNA"/>
</dbReference>